<feature type="transmembrane region" description="Helical" evidence="7">
    <location>
        <begin position="139"/>
        <end position="165"/>
    </location>
</feature>
<dbReference type="EMBL" id="MTYJ01000032">
    <property type="protein sequence ID" value="OQV20228.1"/>
    <property type="molecule type" value="Genomic_DNA"/>
</dbReference>
<evidence type="ECO:0000313" key="8">
    <source>
        <dbReference type="EMBL" id="OQV20228.1"/>
    </source>
</evidence>
<proteinExistence type="inferred from homology"/>
<feature type="transmembrane region" description="Helical" evidence="7">
    <location>
        <begin position="629"/>
        <end position="652"/>
    </location>
</feature>
<keyword evidence="5 7" id="KW-0472">Membrane</keyword>
<evidence type="ECO:0000256" key="2">
    <source>
        <dbReference type="ARBA" id="ARBA00006434"/>
    </source>
</evidence>
<dbReference type="GO" id="GO:0005886">
    <property type="term" value="C:plasma membrane"/>
    <property type="evidence" value="ECO:0007669"/>
    <property type="project" value="TreeGrafter"/>
</dbReference>
<dbReference type="NCBIfam" id="TIGR00813">
    <property type="entry name" value="sss"/>
    <property type="match status" value="1"/>
</dbReference>
<evidence type="ECO:0000256" key="5">
    <source>
        <dbReference type="ARBA" id="ARBA00023136"/>
    </source>
</evidence>
<evidence type="ECO:0000256" key="3">
    <source>
        <dbReference type="ARBA" id="ARBA00022692"/>
    </source>
</evidence>
<dbReference type="Proteomes" id="UP000192578">
    <property type="component" value="Unassembled WGS sequence"/>
</dbReference>
<dbReference type="Gene3D" id="1.20.1730.10">
    <property type="entry name" value="Sodium/glucose cotransporter"/>
    <property type="match status" value="1"/>
</dbReference>
<keyword evidence="9" id="KW-1185">Reference proteome</keyword>
<evidence type="ECO:0000256" key="1">
    <source>
        <dbReference type="ARBA" id="ARBA00004141"/>
    </source>
</evidence>
<comment type="similarity">
    <text evidence="2 6">Belongs to the sodium:solute symporter (SSF) (TC 2.A.21) family.</text>
</comment>
<keyword evidence="4 7" id="KW-1133">Transmembrane helix</keyword>
<feature type="transmembrane region" description="Helical" evidence="7">
    <location>
        <begin position="519"/>
        <end position="541"/>
    </location>
</feature>
<feature type="transmembrane region" description="Helical" evidence="7">
    <location>
        <begin position="414"/>
        <end position="435"/>
    </location>
</feature>
<comment type="caution">
    <text evidence="8">The sequence shown here is derived from an EMBL/GenBank/DDBJ whole genome shotgun (WGS) entry which is preliminary data.</text>
</comment>
<accession>A0A1W0WYE9</accession>
<evidence type="ECO:0000313" key="9">
    <source>
        <dbReference type="Proteomes" id="UP000192578"/>
    </source>
</evidence>
<evidence type="ECO:0000256" key="6">
    <source>
        <dbReference type="RuleBase" id="RU362091"/>
    </source>
</evidence>
<evidence type="ECO:0000256" key="7">
    <source>
        <dbReference type="SAM" id="Phobius"/>
    </source>
</evidence>
<dbReference type="InterPro" id="IPR038377">
    <property type="entry name" value="Na/Glc_symporter_sf"/>
</dbReference>
<reference evidence="9" key="1">
    <citation type="submission" date="2017-01" db="EMBL/GenBank/DDBJ databases">
        <title>Comparative genomics of anhydrobiosis in the tardigrade Hypsibius dujardini.</title>
        <authorList>
            <person name="Yoshida Y."/>
            <person name="Koutsovoulos G."/>
            <person name="Laetsch D."/>
            <person name="Stevens L."/>
            <person name="Kumar S."/>
            <person name="Horikawa D."/>
            <person name="Ishino K."/>
            <person name="Komine S."/>
            <person name="Tomita M."/>
            <person name="Blaxter M."/>
            <person name="Arakawa K."/>
        </authorList>
    </citation>
    <scope>NUCLEOTIDE SEQUENCE [LARGE SCALE GENOMIC DNA]</scope>
    <source>
        <strain evidence="9">Z151</strain>
    </source>
</reference>
<name>A0A1W0WYE9_HYPEX</name>
<dbReference type="PANTHER" id="PTHR11819:SF195">
    <property type="entry name" value="SODIUM_GLUCOSE COTRANSPORTER 4"/>
    <property type="match status" value="1"/>
</dbReference>
<comment type="subcellular location">
    <subcellularLocation>
        <location evidence="1">Membrane</location>
        <topology evidence="1">Multi-pass membrane protein</topology>
    </subcellularLocation>
</comment>
<dbReference type="Pfam" id="PF00474">
    <property type="entry name" value="SSF"/>
    <property type="match status" value="1"/>
</dbReference>
<keyword evidence="3 7" id="KW-0812">Transmembrane</keyword>
<feature type="transmembrane region" description="Helical" evidence="7">
    <location>
        <begin position="447"/>
        <end position="466"/>
    </location>
</feature>
<feature type="transmembrane region" description="Helical" evidence="7">
    <location>
        <begin position="304"/>
        <end position="326"/>
    </location>
</feature>
<feature type="transmembrane region" description="Helical" evidence="7">
    <location>
        <begin position="171"/>
        <end position="197"/>
    </location>
</feature>
<dbReference type="InterPro" id="IPR001734">
    <property type="entry name" value="Na/solute_symporter"/>
</dbReference>
<feature type="transmembrane region" description="Helical" evidence="7">
    <location>
        <begin position="94"/>
        <end position="118"/>
    </location>
</feature>
<gene>
    <name evidence="8" type="ORF">BV898_05784</name>
</gene>
<dbReference type="PROSITE" id="PS50283">
    <property type="entry name" value="NA_SOLUT_SYMP_3"/>
    <property type="match status" value="1"/>
</dbReference>
<feature type="transmembrane region" description="Helical" evidence="7">
    <location>
        <begin position="204"/>
        <end position="224"/>
    </location>
</feature>
<dbReference type="PANTHER" id="PTHR11819">
    <property type="entry name" value="SOLUTE CARRIER FAMILY 5"/>
    <property type="match status" value="1"/>
</dbReference>
<feature type="transmembrane region" description="Helical" evidence="7">
    <location>
        <begin position="478"/>
        <end position="499"/>
    </location>
</feature>
<feature type="transmembrane region" description="Helical" evidence="7">
    <location>
        <begin position="20"/>
        <end position="40"/>
    </location>
</feature>
<dbReference type="AlphaFoldDB" id="A0A1W0WYE9"/>
<sequence>MASVDGGSASGLPTTGSLLHWADVVVITGYFVLVLTVGIWSSRQMSRSGSISSYFLAGRSMNFGLVGASLFASNIGSGHFIGLAGSGAASGIGIGAYELNACFICLILGWIFVPVYIASGIYTMPEYLHRRYGGQRIRIYLSVLTLLLYVFTKISADLYAGAIFIEQSLRWDLYVSVVILLVIAAVFTVTGGLNAVIWTDFVQCVIMLAGAFSLLVVVLVRVGGYKELIEQFPLAKPKVVKANATHCSDVPKNFLHLLRGADDPELPWPGVLFGLSVSSIWYWCADQVIVQRVLASKNYSHAKAACVVSGYLKLLPMFLMVLPGMAARILFPDEVGCVDPDICERVCGSRQGCTNIAYPKVVIELMPAGLRGLMLAVMMAALMSSLTSIFNSSSTIFTIDVWKTYRPKSSEAELVIVGRIFTVGMIIVSLFWVPIIKASKGSQLMHYIQSITSYLAPPIASTYFLGVMTQRANEKGAFWGLVFGLVIGMTRFILGFFVFPSVECGEVDLRPSFIKDVHYLHFGLILFVLCIAITMTISYFTDPVSQHRLYRLTYALRNNVQERLSSDAVDGKIELEFEAERAKNEPQLIRSLKKVCCIAPTGMDDGSLMSLAEIQIREKQMISLNETPWMRTSTTVASLVLAGITIFLWGFYA</sequence>
<evidence type="ECO:0000256" key="4">
    <source>
        <dbReference type="ARBA" id="ARBA00022989"/>
    </source>
</evidence>
<dbReference type="OrthoDB" id="6132759at2759"/>
<protein>
    <submittedName>
        <fullName evidence="8">Sodium/glucose cotransporter 4</fullName>
    </submittedName>
</protein>
<organism evidence="8 9">
    <name type="scientific">Hypsibius exemplaris</name>
    <name type="common">Freshwater tardigrade</name>
    <dbReference type="NCBI Taxonomy" id="2072580"/>
    <lineage>
        <taxon>Eukaryota</taxon>
        <taxon>Metazoa</taxon>
        <taxon>Ecdysozoa</taxon>
        <taxon>Tardigrada</taxon>
        <taxon>Eutardigrada</taxon>
        <taxon>Parachela</taxon>
        <taxon>Hypsibioidea</taxon>
        <taxon>Hypsibiidae</taxon>
        <taxon>Hypsibius</taxon>
    </lineage>
</organism>
<dbReference type="GO" id="GO:0005412">
    <property type="term" value="F:D-glucose:sodium symporter activity"/>
    <property type="evidence" value="ECO:0007669"/>
    <property type="project" value="TreeGrafter"/>
</dbReference>
<feature type="transmembrane region" description="Helical" evidence="7">
    <location>
        <begin position="61"/>
        <end position="82"/>
    </location>
</feature>
<feature type="transmembrane region" description="Helical" evidence="7">
    <location>
        <begin position="373"/>
        <end position="402"/>
    </location>
</feature>
<feature type="transmembrane region" description="Helical" evidence="7">
    <location>
        <begin position="266"/>
        <end position="284"/>
    </location>
</feature>